<keyword evidence="4" id="KW-0256">Endoplasmic reticulum</keyword>
<evidence type="ECO:0000256" key="5">
    <source>
        <dbReference type="ARBA" id="ARBA00022989"/>
    </source>
</evidence>
<keyword evidence="3 8" id="KW-0812">Transmembrane</keyword>
<dbReference type="InterPro" id="IPR009613">
    <property type="entry name" value="LMF"/>
</dbReference>
<proteinExistence type="inferred from homology"/>
<protein>
    <submittedName>
        <fullName evidence="11">Uncharacterized protein</fullName>
    </submittedName>
</protein>
<name>A0ABD3QWW2_9STRA</name>
<evidence type="ECO:0000256" key="4">
    <source>
        <dbReference type="ARBA" id="ARBA00022824"/>
    </source>
</evidence>
<organism evidence="11 12">
    <name type="scientific">Cyclotella cryptica</name>
    <dbReference type="NCBI Taxonomy" id="29204"/>
    <lineage>
        <taxon>Eukaryota</taxon>
        <taxon>Sar</taxon>
        <taxon>Stramenopiles</taxon>
        <taxon>Ochrophyta</taxon>
        <taxon>Bacillariophyta</taxon>
        <taxon>Coscinodiscophyceae</taxon>
        <taxon>Thalassiosirophycidae</taxon>
        <taxon>Stephanodiscales</taxon>
        <taxon>Stephanodiscaceae</taxon>
        <taxon>Cyclotella</taxon>
    </lineage>
</organism>
<evidence type="ECO:0000259" key="9">
    <source>
        <dbReference type="Pfam" id="PF06762"/>
    </source>
</evidence>
<evidence type="ECO:0000256" key="6">
    <source>
        <dbReference type="ARBA" id="ARBA00023136"/>
    </source>
</evidence>
<dbReference type="InterPro" id="IPR057433">
    <property type="entry name" value="LMF1/2_C"/>
</dbReference>
<feature type="transmembrane region" description="Helical" evidence="8">
    <location>
        <begin position="410"/>
        <end position="435"/>
    </location>
</feature>
<dbReference type="PANTHER" id="PTHR14463">
    <property type="entry name" value="LIPASE MATURATION FACTOR"/>
    <property type="match status" value="1"/>
</dbReference>
<feature type="region of interest" description="Disordered" evidence="7">
    <location>
        <begin position="1014"/>
        <end position="1034"/>
    </location>
</feature>
<dbReference type="GO" id="GO:0005789">
    <property type="term" value="C:endoplasmic reticulum membrane"/>
    <property type="evidence" value="ECO:0007669"/>
    <property type="project" value="UniProtKB-SubCell"/>
</dbReference>
<keyword evidence="5 8" id="KW-1133">Transmembrane helix</keyword>
<keyword evidence="6 8" id="KW-0472">Membrane</keyword>
<dbReference type="Proteomes" id="UP001516023">
    <property type="component" value="Unassembled WGS sequence"/>
</dbReference>
<evidence type="ECO:0000313" key="12">
    <source>
        <dbReference type="Proteomes" id="UP001516023"/>
    </source>
</evidence>
<feature type="compositionally biased region" description="Pro residues" evidence="7">
    <location>
        <begin position="715"/>
        <end position="733"/>
    </location>
</feature>
<feature type="domain" description="Lipase maturation factor 1/2 C-terminal" evidence="10">
    <location>
        <begin position="507"/>
        <end position="633"/>
    </location>
</feature>
<comment type="subcellular location">
    <subcellularLocation>
        <location evidence="1">Endoplasmic reticulum membrane</location>
        <topology evidence="1">Multi-pass membrane protein</topology>
    </subcellularLocation>
</comment>
<reference evidence="11 12" key="1">
    <citation type="journal article" date="2020" name="G3 (Bethesda)">
        <title>Improved Reference Genome for Cyclotella cryptica CCMP332, a Model for Cell Wall Morphogenesis, Salinity Adaptation, and Lipid Production in Diatoms (Bacillariophyta).</title>
        <authorList>
            <person name="Roberts W.R."/>
            <person name="Downey K.M."/>
            <person name="Ruck E.C."/>
            <person name="Traller J.C."/>
            <person name="Alverson A.J."/>
        </authorList>
    </citation>
    <scope>NUCLEOTIDE SEQUENCE [LARGE SCALE GENOMIC DNA]</scope>
    <source>
        <strain evidence="11 12">CCMP332</strain>
    </source>
</reference>
<feature type="compositionally biased region" description="Polar residues" evidence="7">
    <location>
        <begin position="1014"/>
        <end position="1028"/>
    </location>
</feature>
<evidence type="ECO:0000256" key="2">
    <source>
        <dbReference type="ARBA" id="ARBA00005512"/>
    </source>
</evidence>
<evidence type="ECO:0000313" key="11">
    <source>
        <dbReference type="EMBL" id="KAL3804724.1"/>
    </source>
</evidence>
<feature type="region of interest" description="Disordered" evidence="7">
    <location>
        <begin position="657"/>
        <end position="735"/>
    </location>
</feature>
<feature type="compositionally biased region" description="Basic and acidic residues" evidence="7">
    <location>
        <begin position="795"/>
        <end position="807"/>
    </location>
</feature>
<feature type="compositionally biased region" description="Basic residues" evidence="7">
    <location>
        <begin position="704"/>
        <end position="714"/>
    </location>
</feature>
<feature type="region of interest" description="Disordered" evidence="7">
    <location>
        <begin position="61"/>
        <end position="136"/>
    </location>
</feature>
<keyword evidence="12" id="KW-1185">Reference proteome</keyword>
<dbReference type="Pfam" id="PF25179">
    <property type="entry name" value="LMF1_C"/>
    <property type="match status" value="1"/>
</dbReference>
<dbReference type="InterPro" id="IPR057434">
    <property type="entry name" value="LMF1/2_N"/>
</dbReference>
<feature type="domain" description="Lipase maturation factor 1/2 N-terminal" evidence="9">
    <location>
        <begin position="265"/>
        <end position="440"/>
    </location>
</feature>
<comment type="similarity">
    <text evidence="2">Belongs to the lipase maturation factor family.</text>
</comment>
<feature type="transmembrane region" description="Helical" evidence="8">
    <location>
        <begin position="149"/>
        <end position="167"/>
    </location>
</feature>
<evidence type="ECO:0000259" key="10">
    <source>
        <dbReference type="Pfam" id="PF25179"/>
    </source>
</evidence>
<dbReference type="EMBL" id="JABMIG020000006">
    <property type="protein sequence ID" value="KAL3804724.1"/>
    <property type="molecule type" value="Genomic_DNA"/>
</dbReference>
<dbReference type="Pfam" id="PF06762">
    <property type="entry name" value="LMF1"/>
    <property type="match status" value="1"/>
</dbReference>
<evidence type="ECO:0000256" key="8">
    <source>
        <dbReference type="SAM" id="Phobius"/>
    </source>
</evidence>
<feature type="transmembrane region" description="Helical" evidence="8">
    <location>
        <begin position="377"/>
        <end position="398"/>
    </location>
</feature>
<comment type="caution">
    <text evidence="11">The sequence shown here is derived from an EMBL/GenBank/DDBJ whole genome shotgun (WGS) entry which is preliminary data.</text>
</comment>
<evidence type="ECO:0000256" key="3">
    <source>
        <dbReference type="ARBA" id="ARBA00022692"/>
    </source>
</evidence>
<evidence type="ECO:0000256" key="7">
    <source>
        <dbReference type="SAM" id="MobiDB-lite"/>
    </source>
</evidence>
<feature type="region of interest" description="Disordered" evidence="7">
    <location>
        <begin position="785"/>
        <end position="839"/>
    </location>
</feature>
<feature type="transmembrane region" description="Helical" evidence="8">
    <location>
        <begin position="223"/>
        <end position="250"/>
    </location>
</feature>
<gene>
    <name evidence="11" type="ORF">HJC23_008539</name>
</gene>
<dbReference type="PANTHER" id="PTHR14463:SF10">
    <property type="entry name" value="LIPASE MATURATION FACTOR 1"/>
    <property type="match status" value="1"/>
</dbReference>
<sequence>MDANPFMKVISCTPWQCFAGHLYVRLIRPVIRHCLAILALPPSRSPPVVAEIDDHHLSSLIMRRRRKGPPSDANRDDHRGIMAPDTTNSDSSRHERDDPAPASPQDLACDSDDFQSLLSNNEDDDDDDTRKISEPPRVQPQLSFQVTKFVILRLMGFVYLIAFIGAYHQNRGLMGKNGLMPAHHFMDHLRLQHDSPIKGFVSHPTLFWFLPTSTMEDWHMECIAAMGATLSLAVLMGLNSWIVMVVLWLLDFTIVTIAEGATEFYSYGWESQLLETGFLSIWLCDLPLSWGRNRNFIDLFRDTTDSTPSLPVLWLFRWLCARISIGAGLIKLRGASCWQERTCLYYHFETQPIPSPLSLVFHFLPKLVLRRAVDLDYFVQLYSVWMVLLPGLHWLLIYLRRLGGFIQAGFMINIILSGNFAFLNHLTIIPALAALDDDCFPGWMKKFTNQRSGISESKYTNTGFVRKFVDFSLLALIGLLSVPVVSNFLQSGGKHQLMNASFNSFKLVNSYGAFGSVGKARYEPIVSLSNDGTNWTELEFPCKPGKIDRRPCFCAPYHYRLDWNIWFIGFKPHEAMLQQRERWLYSLLQHILADSAQSDRPWLSLLDKSARDLLENGPMRYAKVDMFGYKMKESLWNILMKKLRGKDRIGRISRDDANRAIASKPHNPQSSTIHDDLTMNRTTKNHGTFFHRRHLPRSRPSANHPKHPRPKSHSPPHPPTQRPQRPPPTPDPPASLVALLRSDATVLRYFQSLQSNLDYDVDKWKCECERWKRIAMAREEEKGRGVAMAARGGRSKTDVGRTKKKVDGEEEEEDRDGMGGCKAPAQSSRGRKNDTSRVVEETRNIHRPIFDAGHELNDGSVIPITDEALFGGSDDDDDDSANDGDSIFISNGHDETMHFVDTADLPSQNCSNRATIVRDKLKCAKEYLDSLGVSLVEVQVRTIVQSSVDNSAGDATCSDRENMNNDTIDNAIMDNSQNPNHVAATITTIERILHRQSDEVLHVPTVYHSNGNLTQNAGNGSENENGMNDSRPLLPPHPAAVGLDRVINILLIMSIYCRDDLDDTQWDAMFDTADQESGPNEELLLLQVGMRNRCRVATRILSSLDAEITRIWALADRATLQAEPSVFFHVADVLDSDHEEQRARGNAGAYCPKIYNRLVNLEERIAHARMATVLHRRGDDWQKAAELVVGYIVSCAPSLGVEEYPKLPPVLSMCVLEALLSREGYCPLNIGGLVETKTEAEEGGGWFERYILFLQKSHQDREDCNSSAHAKRASLLLQALSYPIHVAALTWKERSFCTDDRIRDIALIEIAAYHRLRQSIDGMWLDEIEVDSLDCDAIIQKGSNILESAMLLYAGIKDDDTGTISMGLDCCVSGIICALSLVTMGDIDRLISLCDESILSLKQSQHEKQRLGCLSLLPLYCSIYVSLMCRKWDAIKLSSGTGRQTAAAFTIIDRFSSILEAAIQTVSSTDWRNIDSILQCCVLMGDGFRLLRVANSVLPNLIEATLAQKSDQSQESLYNRSLMSRTMTTFIDVGEIPTVRVINLKRRPDRLLDFMSCASKEQLVVIKGPISAKYKLEENEECTGDYAFDGKCSYNELKKLVSDRLHGALSDFVADKWRPGDLRAFDRDAPEDSELVQTSLTEKACALSHIASWVSVEKSLSESSINNAREGEAPWYQKKALRMLKISGFARGEALLVKNEGVDPSPCCVILEDDAVLCDRFAERLASLLEELPRDFHFCSIGYSRPQRAPIVEYSSQLGIPSCLWYLTGYVVSLEGVRHLLESLPVAGPVDSWIGMKMCHNWDNIFGQRIGVGKHTKTHSKPPSRKDLAQILRFRAFAALVPLCEQKNSNLSPSSDMSRGGWRNKDTDIAYSGYNK</sequence>
<feature type="transmembrane region" description="Helical" evidence="8">
    <location>
        <begin position="471"/>
        <end position="489"/>
    </location>
</feature>
<accession>A0ABD3QWW2</accession>
<evidence type="ECO:0000256" key="1">
    <source>
        <dbReference type="ARBA" id="ARBA00004477"/>
    </source>
</evidence>